<feature type="region of interest" description="Disordered" evidence="1">
    <location>
        <begin position="207"/>
        <end position="233"/>
    </location>
</feature>
<evidence type="ECO:0000313" key="2">
    <source>
        <dbReference type="EMBL" id="QHU26965.1"/>
    </source>
</evidence>
<accession>A0A6C0LA66</accession>
<sequence>MYFRNINMDDFVISNLNESRNEWCSRLVSIFTPLVIEGVRSIFNESWKLCLDNDEVNKYLMTFQNLLSRVPKWNNEIIEEERKRIVERSGCNYLEDLITCVHVIQLKVLTCIRVGNKQKKIDISIPKLDTFIHKVYINAARKVYSNVYLFEKNLTPLQVQKNNRELEVIVQECILAAIRDSIPTESIIRAYMDEAIEHEEEIIIENIEDTESAEKEKSSEETSTETKENVDEEIPSVVPSIKNIDEEVVTTRLTFNNMDTVLDNNVKKEIEAPKSLERLEEISTSTAIQRRLEEEPDEEKIQIYQDQTFDLSDFDILDEVRPRKQSDDFLLDDIEELK</sequence>
<evidence type="ECO:0000256" key="1">
    <source>
        <dbReference type="SAM" id="MobiDB-lite"/>
    </source>
</evidence>
<name>A0A6C0LA66_9ZZZZ</name>
<dbReference type="Pfam" id="PF19068">
    <property type="entry name" value="DUF5764"/>
    <property type="match status" value="1"/>
</dbReference>
<organism evidence="2">
    <name type="scientific">viral metagenome</name>
    <dbReference type="NCBI Taxonomy" id="1070528"/>
    <lineage>
        <taxon>unclassified sequences</taxon>
        <taxon>metagenomes</taxon>
        <taxon>organismal metagenomes</taxon>
    </lineage>
</organism>
<dbReference type="InterPro" id="IPR043913">
    <property type="entry name" value="DUF5764"/>
</dbReference>
<feature type="compositionally biased region" description="Basic and acidic residues" evidence="1">
    <location>
        <begin position="212"/>
        <end position="229"/>
    </location>
</feature>
<dbReference type="EMBL" id="MN740446">
    <property type="protein sequence ID" value="QHU26965.1"/>
    <property type="molecule type" value="Genomic_DNA"/>
</dbReference>
<reference evidence="2" key="1">
    <citation type="journal article" date="2020" name="Nature">
        <title>Giant virus diversity and host interactions through global metagenomics.</title>
        <authorList>
            <person name="Schulz F."/>
            <person name="Roux S."/>
            <person name="Paez-Espino D."/>
            <person name="Jungbluth S."/>
            <person name="Walsh D.A."/>
            <person name="Denef V.J."/>
            <person name="McMahon K.D."/>
            <person name="Konstantinidis K.T."/>
            <person name="Eloe-Fadrosh E.A."/>
            <person name="Kyrpides N.C."/>
            <person name="Woyke T."/>
        </authorList>
    </citation>
    <scope>NUCLEOTIDE SEQUENCE</scope>
    <source>
        <strain evidence="2">GVMAG-M-3300027759-42</strain>
    </source>
</reference>
<protein>
    <submittedName>
        <fullName evidence="2">Uncharacterized protein</fullName>
    </submittedName>
</protein>
<dbReference type="AlphaFoldDB" id="A0A6C0LA66"/>
<proteinExistence type="predicted"/>